<dbReference type="InterPro" id="IPR011990">
    <property type="entry name" value="TPR-like_helical_dom_sf"/>
</dbReference>
<dbReference type="Gene3D" id="1.25.40.10">
    <property type="entry name" value="Tetratricopeptide repeat domain"/>
    <property type="match status" value="2"/>
</dbReference>
<feature type="repeat" description="TPR" evidence="8">
    <location>
        <begin position="141"/>
        <end position="174"/>
    </location>
</feature>
<keyword evidence="4" id="KW-0328">Glycosyltransferase</keyword>
<reference evidence="14" key="2">
    <citation type="submission" date="2012-11" db="EMBL/GenBank/DDBJ databases">
        <authorList>
            <person name="Kuo A."/>
            <person name="Curtis B.A."/>
            <person name="Tanifuji G."/>
            <person name="Burki F."/>
            <person name="Gruber A."/>
            <person name="Irimia M."/>
            <person name="Maruyama S."/>
            <person name="Arias M.C."/>
            <person name="Ball S.G."/>
            <person name="Gile G.H."/>
            <person name="Hirakawa Y."/>
            <person name="Hopkins J.F."/>
            <person name="Rensing S.A."/>
            <person name="Schmutz J."/>
            <person name="Symeonidi A."/>
            <person name="Elias M."/>
            <person name="Eveleigh R.J."/>
            <person name="Herman E.K."/>
            <person name="Klute M.J."/>
            <person name="Nakayama T."/>
            <person name="Obornik M."/>
            <person name="Reyes-Prieto A."/>
            <person name="Armbrust E.V."/>
            <person name="Aves S.J."/>
            <person name="Beiko R.G."/>
            <person name="Coutinho P."/>
            <person name="Dacks J.B."/>
            <person name="Durnford D.G."/>
            <person name="Fast N.M."/>
            <person name="Green B.R."/>
            <person name="Grisdale C."/>
            <person name="Hempe F."/>
            <person name="Henrissat B."/>
            <person name="Hoppner M.P."/>
            <person name="Ishida K.-I."/>
            <person name="Kim E."/>
            <person name="Koreny L."/>
            <person name="Kroth P.G."/>
            <person name="Liu Y."/>
            <person name="Malik S.-B."/>
            <person name="Maier U.G."/>
            <person name="McRose D."/>
            <person name="Mock T."/>
            <person name="Neilson J.A."/>
            <person name="Onodera N.T."/>
            <person name="Poole A.M."/>
            <person name="Pritham E.J."/>
            <person name="Richards T.A."/>
            <person name="Rocap G."/>
            <person name="Roy S.W."/>
            <person name="Sarai C."/>
            <person name="Schaack S."/>
            <person name="Shirato S."/>
            <person name="Slamovits C.H."/>
            <person name="Spencer D.F."/>
            <person name="Suzuki S."/>
            <person name="Worden A.Z."/>
            <person name="Zauner S."/>
            <person name="Barry K."/>
            <person name="Bell C."/>
            <person name="Bharti A.K."/>
            <person name="Crow J.A."/>
            <person name="Grimwood J."/>
            <person name="Kramer R."/>
            <person name="Lindquist E."/>
            <person name="Lucas S."/>
            <person name="Salamov A."/>
            <person name="McFadden G.I."/>
            <person name="Lane C.E."/>
            <person name="Keeling P.J."/>
            <person name="Gray M.W."/>
            <person name="Grigoriev I.V."/>
            <person name="Archibald J.M."/>
        </authorList>
    </citation>
    <scope>NUCLEOTIDE SEQUENCE</scope>
    <source>
        <strain evidence="14">CCMP2712</strain>
    </source>
</reference>
<dbReference type="SMART" id="SM00028">
    <property type="entry name" value="TPR"/>
    <property type="match status" value="4"/>
</dbReference>
<feature type="signal peptide" evidence="10">
    <location>
        <begin position="1"/>
        <end position="32"/>
    </location>
</feature>
<dbReference type="Pfam" id="PF13432">
    <property type="entry name" value="TPR_16"/>
    <property type="match status" value="1"/>
</dbReference>
<dbReference type="Pfam" id="PF13844">
    <property type="entry name" value="Glyco_transf_41"/>
    <property type="match status" value="1"/>
</dbReference>
<accession>L1JQJ8</accession>
<feature type="region of interest" description="Disordered" evidence="9">
    <location>
        <begin position="749"/>
        <end position="807"/>
    </location>
</feature>
<dbReference type="eggNOG" id="KOG4626">
    <property type="taxonomic scope" value="Eukaryota"/>
</dbReference>
<dbReference type="EnsemblProtists" id="EKX50460">
    <property type="protein sequence ID" value="EKX50460"/>
    <property type="gene ID" value="GUITHDRAFT_103694"/>
</dbReference>
<dbReference type="Gene3D" id="3.40.50.11380">
    <property type="match status" value="1"/>
</dbReference>
<feature type="domain" description="O-GlcNAc transferase C-terminal" evidence="11">
    <location>
        <begin position="256"/>
        <end position="503"/>
    </location>
</feature>
<feature type="repeat" description="TPR" evidence="8">
    <location>
        <begin position="209"/>
        <end position="242"/>
    </location>
</feature>
<evidence type="ECO:0000256" key="3">
    <source>
        <dbReference type="ARBA" id="ARBA00011970"/>
    </source>
</evidence>
<feature type="repeat" description="TPR" evidence="8">
    <location>
        <begin position="107"/>
        <end position="140"/>
    </location>
</feature>
<dbReference type="Gene3D" id="3.40.50.2000">
    <property type="entry name" value="Glycogen Phosphorylase B"/>
    <property type="match status" value="1"/>
</dbReference>
<proteinExistence type="inferred from homology"/>
<reference evidence="12 14" key="1">
    <citation type="journal article" date="2012" name="Nature">
        <title>Algal genomes reveal evolutionary mosaicism and the fate of nucleomorphs.</title>
        <authorList>
            <consortium name="DOE Joint Genome Institute"/>
            <person name="Curtis B.A."/>
            <person name="Tanifuji G."/>
            <person name="Burki F."/>
            <person name="Gruber A."/>
            <person name="Irimia M."/>
            <person name="Maruyama S."/>
            <person name="Arias M.C."/>
            <person name="Ball S.G."/>
            <person name="Gile G.H."/>
            <person name="Hirakawa Y."/>
            <person name="Hopkins J.F."/>
            <person name="Kuo A."/>
            <person name="Rensing S.A."/>
            <person name="Schmutz J."/>
            <person name="Symeonidi A."/>
            <person name="Elias M."/>
            <person name="Eveleigh R.J."/>
            <person name="Herman E.K."/>
            <person name="Klute M.J."/>
            <person name="Nakayama T."/>
            <person name="Obornik M."/>
            <person name="Reyes-Prieto A."/>
            <person name="Armbrust E.V."/>
            <person name="Aves S.J."/>
            <person name="Beiko R.G."/>
            <person name="Coutinho P."/>
            <person name="Dacks J.B."/>
            <person name="Durnford D.G."/>
            <person name="Fast N.M."/>
            <person name="Green B.R."/>
            <person name="Grisdale C.J."/>
            <person name="Hempel F."/>
            <person name="Henrissat B."/>
            <person name="Hoppner M.P."/>
            <person name="Ishida K."/>
            <person name="Kim E."/>
            <person name="Koreny L."/>
            <person name="Kroth P.G."/>
            <person name="Liu Y."/>
            <person name="Malik S.B."/>
            <person name="Maier U.G."/>
            <person name="McRose D."/>
            <person name="Mock T."/>
            <person name="Neilson J.A."/>
            <person name="Onodera N.T."/>
            <person name="Poole A.M."/>
            <person name="Pritham E.J."/>
            <person name="Richards T.A."/>
            <person name="Rocap G."/>
            <person name="Roy S.W."/>
            <person name="Sarai C."/>
            <person name="Schaack S."/>
            <person name="Shirato S."/>
            <person name="Slamovits C.H."/>
            <person name="Spencer D.F."/>
            <person name="Suzuki S."/>
            <person name="Worden A.Z."/>
            <person name="Zauner S."/>
            <person name="Barry K."/>
            <person name="Bell C."/>
            <person name="Bharti A.K."/>
            <person name="Crow J.A."/>
            <person name="Grimwood J."/>
            <person name="Kramer R."/>
            <person name="Lindquist E."/>
            <person name="Lucas S."/>
            <person name="Salamov A."/>
            <person name="McFadden G.I."/>
            <person name="Lane C.E."/>
            <person name="Keeling P.J."/>
            <person name="Gray M.W."/>
            <person name="Grigoriev I.V."/>
            <person name="Archibald J.M."/>
        </authorList>
    </citation>
    <scope>NUCLEOTIDE SEQUENCE</scope>
    <source>
        <strain evidence="12 14">CCMP2712</strain>
    </source>
</reference>
<dbReference type="SUPFAM" id="SSF48452">
    <property type="entry name" value="TPR-like"/>
    <property type="match status" value="1"/>
</dbReference>
<reference evidence="13" key="3">
    <citation type="submission" date="2016-03" db="UniProtKB">
        <authorList>
            <consortium name="EnsemblProtists"/>
        </authorList>
    </citation>
    <scope>IDENTIFICATION</scope>
</reference>
<evidence type="ECO:0000256" key="6">
    <source>
        <dbReference type="ARBA" id="ARBA00022737"/>
    </source>
</evidence>
<evidence type="ECO:0000256" key="5">
    <source>
        <dbReference type="ARBA" id="ARBA00022679"/>
    </source>
</evidence>
<evidence type="ECO:0000259" key="11">
    <source>
        <dbReference type="Pfam" id="PF13844"/>
    </source>
</evidence>
<keyword evidence="10" id="KW-0732">Signal</keyword>
<dbReference type="PaxDb" id="55529-EKX50460"/>
<evidence type="ECO:0000256" key="4">
    <source>
        <dbReference type="ARBA" id="ARBA00022676"/>
    </source>
</evidence>
<dbReference type="InterPro" id="IPR019734">
    <property type="entry name" value="TPR_rpt"/>
</dbReference>
<dbReference type="GO" id="GO:0097363">
    <property type="term" value="F:protein O-acetylglucosaminyltransferase activity"/>
    <property type="evidence" value="ECO:0007669"/>
    <property type="project" value="UniProtKB-EC"/>
</dbReference>
<dbReference type="InterPro" id="IPR029489">
    <property type="entry name" value="OGT/SEC/SPY_C"/>
</dbReference>
<dbReference type="PANTHER" id="PTHR44998:SF1">
    <property type="entry name" value="UDP-N-ACETYLGLUCOSAMINE--PEPTIDE N-ACETYLGLUCOSAMINYLTRANSFERASE 110 KDA SUBUNIT"/>
    <property type="match status" value="1"/>
</dbReference>
<evidence type="ECO:0000256" key="7">
    <source>
        <dbReference type="ARBA" id="ARBA00022803"/>
    </source>
</evidence>
<name>L1JQJ8_GUITC</name>
<evidence type="ECO:0000256" key="10">
    <source>
        <dbReference type="SAM" id="SignalP"/>
    </source>
</evidence>
<evidence type="ECO:0000256" key="1">
    <source>
        <dbReference type="ARBA" id="ARBA00004922"/>
    </source>
</evidence>
<dbReference type="EC" id="2.4.1.255" evidence="3"/>
<dbReference type="PANTHER" id="PTHR44998">
    <property type="match status" value="1"/>
</dbReference>
<evidence type="ECO:0000313" key="14">
    <source>
        <dbReference type="Proteomes" id="UP000011087"/>
    </source>
</evidence>
<dbReference type="OrthoDB" id="309339at2759"/>
<dbReference type="Pfam" id="PF13181">
    <property type="entry name" value="TPR_8"/>
    <property type="match status" value="1"/>
</dbReference>
<gene>
    <name evidence="12" type="ORF">GUITHDRAFT_103694</name>
</gene>
<evidence type="ECO:0000256" key="8">
    <source>
        <dbReference type="PROSITE-ProRule" id="PRU00339"/>
    </source>
</evidence>
<organism evidence="12">
    <name type="scientific">Guillardia theta (strain CCMP2712)</name>
    <name type="common">Cryptophyte</name>
    <dbReference type="NCBI Taxonomy" id="905079"/>
    <lineage>
        <taxon>Eukaryota</taxon>
        <taxon>Cryptophyceae</taxon>
        <taxon>Pyrenomonadales</taxon>
        <taxon>Geminigeraceae</taxon>
        <taxon>Guillardia</taxon>
    </lineage>
</organism>
<dbReference type="PROSITE" id="PS50005">
    <property type="entry name" value="TPR"/>
    <property type="match status" value="3"/>
</dbReference>
<comment type="pathway">
    <text evidence="1">Protein modification; protein glycosylation.</text>
</comment>
<sequence>MFPLNRAHLVSLVLVLGLPLLVFTSLPDDCHADLPREVLWNASYDYGKHGLFDESRLCFELFASIYPESIKAWCLLSEIHGRIGNFDGALIHARIAARIGGETADGAEGTFLLANAHMSVHNYGLAKQSYYRAIRLDPKHVNSMVNLGVVLGNNNDFAEAIPLYQHALKIKPDIMAARHNLGSALHTLKHHAHALAILEPLVKDEPDCFECLLSLGHALSEVKNLERSKDMYKKAMDIRPWDADALLNYYHTKQQVIDWDERDFLFEKLKNVTEQQLSQRHLTTVGPYYSLLSPFDSEQMLGIAESHAIRALEKVRYKIPFLPSSFGLELEPPLHRLRIGYMMADFRHHVTAHLLQTVFQRHDEERFEIFCYALNKDDRSAFRRKIRESVGDDHFRELDRFTDDAVAIQVNGDLVDLLIDTDYYKSRLSILALRPAPIQVNFLAHPGTSGAEFVDHIIADRIVAPPDNALFFSESIFYMSHHYQVNDHRASYPIRPEKTISEIRRKERLPEHAFVFCNFNGLYKIEPQVFEIWVRIMHRVPDSVLWLVNENNESNANILRQAEVRGISSSRIILAEREDFAEHIFRVRAADMFLDCLTYNAHTTAVDSLWGGLPVMTLPGWNMNMRLATGALSSFGPASETCVRTESEYEEIAVALAQRKMRIRMRNRLYAEWRLAHGGKEEVTLSNMEDINGNTLPNRTGWVKDFEGGLRMMADMSASILLTPQLPRPPRCSFLPAHYSLPLQAGSDVEIPRHNSMPGAEQAESDEDAGAGVTLGEMKIVDARGPKEEKSLSGDKTQHSFASLPCS</sequence>
<dbReference type="EMBL" id="JH992978">
    <property type="protein sequence ID" value="EKX50460.1"/>
    <property type="molecule type" value="Genomic_DNA"/>
</dbReference>
<keyword evidence="5" id="KW-0808">Transferase</keyword>
<feature type="chain" id="PRO_5008771640" description="protein O-GlcNAc transferase" evidence="10">
    <location>
        <begin position="33"/>
        <end position="807"/>
    </location>
</feature>
<dbReference type="KEGG" id="gtt:GUITHDRAFT_103694"/>
<evidence type="ECO:0000313" key="12">
    <source>
        <dbReference type="EMBL" id="EKX50460.1"/>
    </source>
</evidence>
<dbReference type="HOGENOM" id="CLU_001721_5_2_1"/>
<dbReference type="AlphaFoldDB" id="L1JQJ8"/>
<dbReference type="OMA" id="SQRLMYD"/>
<dbReference type="PROSITE" id="PS50293">
    <property type="entry name" value="TPR_REGION"/>
    <property type="match status" value="1"/>
</dbReference>
<keyword evidence="7 8" id="KW-0802">TPR repeat</keyword>
<dbReference type="RefSeq" id="XP_005837440.1">
    <property type="nucleotide sequence ID" value="XM_005837383.1"/>
</dbReference>
<feature type="compositionally biased region" description="Basic and acidic residues" evidence="9">
    <location>
        <begin position="779"/>
        <end position="798"/>
    </location>
</feature>
<dbReference type="STRING" id="905079.L1JQJ8"/>
<dbReference type="GeneID" id="17307182"/>
<keyword evidence="6" id="KW-0677">Repeat</keyword>
<evidence type="ECO:0000256" key="9">
    <source>
        <dbReference type="SAM" id="MobiDB-lite"/>
    </source>
</evidence>
<dbReference type="Proteomes" id="UP000011087">
    <property type="component" value="Unassembled WGS sequence"/>
</dbReference>
<evidence type="ECO:0000256" key="2">
    <source>
        <dbReference type="ARBA" id="ARBA00005386"/>
    </source>
</evidence>
<comment type="similarity">
    <text evidence="2">Belongs to the glycosyltransferase 41 family. O-GlcNAc transferase subfamily.</text>
</comment>
<evidence type="ECO:0000313" key="13">
    <source>
        <dbReference type="EnsemblProtists" id="EKX50460"/>
    </source>
</evidence>
<keyword evidence="14" id="KW-1185">Reference proteome</keyword>
<protein>
    <recommendedName>
        <fullName evidence="3">protein O-GlcNAc transferase</fullName>
        <ecNumber evidence="3">2.4.1.255</ecNumber>
    </recommendedName>
</protein>